<evidence type="ECO:0008006" key="2">
    <source>
        <dbReference type="Google" id="ProtNLM"/>
    </source>
</evidence>
<reference evidence="1" key="1">
    <citation type="submission" date="2018-05" db="EMBL/GenBank/DDBJ databases">
        <authorList>
            <person name="Lanie J.A."/>
            <person name="Ng W.-L."/>
            <person name="Kazmierczak K.M."/>
            <person name="Andrzejewski T.M."/>
            <person name="Davidsen T.M."/>
            <person name="Wayne K.J."/>
            <person name="Tettelin H."/>
            <person name="Glass J.I."/>
            <person name="Rusch D."/>
            <person name="Podicherti R."/>
            <person name="Tsui H.-C.T."/>
            <person name="Winkler M.E."/>
        </authorList>
    </citation>
    <scope>NUCLEOTIDE SEQUENCE</scope>
</reference>
<accession>A0A382YJE0</accession>
<dbReference type="EMBL" id="UINC01176273">
    <property type="protein sequence ID" value="SVD83324.1"/>
    <property type="molecule type" value="Genomic_DNA"/>
</dbReference>
<feature type="non-terminal residue" evidence="1">
    <location>
        <position position="134"/>
    </location>
</feature>
<dbReference type="AlphaFoldDB" id="A0A382YJE0"/>
<proteinExistence type="predicted"/>
<protein>
    <recommendedName>
        <fullName evidence="2">PAS domain-containing protein</fullName>
    </recommendedName>
</protein>
<name>A0A382YJE0_9ZZZZ</name>
<evidence type="ECO:0000313" key="1">
    <source>
        <dbReference type="EMBL" id="SVD83324.1"/>
    </source>
</evidence>
<gene>
    <name evidence="1" type="ORF">METZ01_LOCUS436178</name>
</gene>
<organism evidence="1">
    <name type="scientific">marine metagenome</name>
    <dbReference type="NCBI Taxonomy" id="408172"/>
    <lineage>
        <taxon>unclassified sequences</taxon>
        <taxon>metagenomes</taxon>
        <taxon>ecological metagenomes</taxon>
    </lineage>
</organism>
<sequence length="134" mass="15682">METEQHLQYLFRSLQHHPSPYVIYELDGSIRWTNIAAQFILRIKDLSDLSIKVPKEANKIQLDKDEIASSYDTPIEVKLRKIRFFMRSRVHLIPIENSEGFLLIEILCSSRSGLEALQQTISCIEFDRIDLAYQ</sequence>